<dbReference type="OrthoDB" id="1231534at2"/>
<keyword evidence="2" id="KW-1185">Reference proteome</keyword>
<dbReference type="STRING" id="415425.SAMN05444363_2079"/>
<organism evidence="1 2">
    <name type="scientific">Flavobacterium terrae</name>
    <dbReference type="NCBI Taxonomy" id="415425"/>
    <lineage>
        <taxon>Bacteria</taxon>
        <taxon>Pseudomonadati</taxon>
        <taxon>Bacteroidota</taxon>
        <taxon>Flavobacteriia</taxon>
        <taxon>Flavobacteriales</taxon>
        <taxon>Flavobacteriaceae</taxon>
        <taxon>Flavobacterium</taxon>
    </lineage>
</organism>
<proteinExistence type="predicted"/>
<dbReference type="RefSeq" id="WP_073311082.1">
    <property type="nucleotide sequence ID" value="NZ_FQZI01000003.1"/>
</dbReference>
<gene>
    <name evidence="1" type="ORF">SAMN05444363_2079</name>
</gene>
<accession>A0A1M6F1C5</accession>
<name>A0A1M6F1C5_9FLAO</name>
<reference evidence="2" key="1">
    <citation type="submission" date="2016-11" db="EMBL/GenBank/DDBJ databases">
        <authorList>
            <person name="Varghese N."/>
            <person name="Submissions S."/>
        </authorList>
    </citation>
    <scope>NUCLEOTIDE SEQUENCE [LARGE SCALE GENOMIC DNA]</scope>
    <source>
        <strain evidence="2">DSM 18829</strain>
    </source>
</reference>
<dbReference type="EMBL" id="FQZI01000003">
    <property type="protein sequence ID" value="SHI91419.1"/>
    <property type="molecule type" value="Genomic_DNA"/>
</dbReference>
<sequence length="254" mass="29193">MNLSFSSDKKVSENPLVGKKVFEVIHKQYVSGLLNKSLQYEMEVILLGHVTALIKGYEIDRKNLLIDNEEPTGVFDSLALACGNALYPVRFSIDEKGDVVQVYEYPRLIERWEAIKNQLLNYYEGDMAVNYIQCNDRNLKNIESLKKLFKNQLFHYFFFNPIDKRQIEQKGSAIWKTAPFMDFDGDILMNIVPENSNAGDLMLQSDSPFIKIKAQYTFDEKNKSIDSCKASIVQDNDTTIELSFITKQAEVSQN</sequence>
<evidence type="ECO:0000313" key="2">
    <source>
        <dbReference type="Proteomes" id="UP000184488"/>
    </source>
</evidence>
<evidence type="ECO:0000313" key="1">
    <source>
        <dbReference type="EMBL" id="SHI91419.1"/>
    </source>
</evidence>
<dbReference type="Proteomes" id="UP000184488">
    <property type="component" value="Unassembled WGS sequence"/>
</dbReference>
<dbReference type="AlphaFoldDB" id="A0A1M6F1C5"/>
<protein>
    <submittedName>
        <fullName evidence="1">Uncharacterized protein</fullName>
    </submittedName>
</protein>